<evidence type="ECO:0000313" key="10">
    <source>
        <dbReference type="EMBL" id="AFZ50811.1"/>
    </source>
</evidence>
<dbReference type="PANTHER" id="PTHR34308">
    <property type="entry name" value="COBALAMIN BIOSYNTHESIS PROTEIN CBIB"/>
    <property type="match status" value="1"/>
</dbReference>
<evidence type="ECO:0000256" key="5">
    <source>
        <dbReference type="ARBA" id="ARBA00022573"/>
    </source>
</evidence>
<comment type="pathway">
    <text evidence="2 9">Cofactor biosynthesis; adenosylcobalamin biosynthesis.</text>
</comment>
<dbReference type="OrthoDB" id="9811967at2"/>
<evidence type="ECO:0000256" key="9">
    <source>
        <dbReference type="HAMAP-Rule" id="MF_00024"/>
    </source>
</evidence>
<dbReference type="UniPathway" id="UPA00148"/>
<name>K9YV64_DACS8</name>
<keyword evidence="11" id="KW-1185">Reference proteome</keyword>
<comment type="subcellular location">
    <subcellularLocation>
        <location evidence="1 9">Cell membrane</location>
        <topology evidence="1 9">Multi-pass membrane protein</topology>
    </subcellularLocation>
</comment>
<dbReference type="PANTHER" id="PTHR34308:SF1">
    <property type="entry name" value="COBALAMIN BIOSYNTHESIS PROTEIN CBIB"/>
    <property type="match status" value="1"/>
</dbReference>
<dbReference type="InterPro" id="IPR004485">
    <property type="entry name" value="Cobalamin_biosynth_CobD/CbiB"/>
</dbReference>
<dbReference type="EMBL" id="CP003944">
    <property type="protein sequence ID" value="AFZ50811.1"/>
    <property type="molecule type" value="Genomic_DNA"/>
</dbReference>
<organism evidence="10 11">
    <name type="scientific">Dactylococcopsis salina (strain PCC 8305)</name>
    <name type="common">Myxobactron salinum</name>
    <dbReference type="NCBI Taxonomy" id="13035"/>
    <lineage>
        <taxon>Bacteria</taxon>
        <taxon>Bacillati</taxon>
        <taxon>Cyanobacteriota</taxon>
        <taxon>Cyanophyceae</taxon>
        <taxon>Nodosilineales</taxon>
        <taxon>Cymatolegaceae</taxon>
        <taxon>Dactylococcopsis</taxon>
    </lineage>
</organism>
<evidence type="ECO:0000256" key="6">
    <source>
        <dbReference type="ARBA" id="ARBA00022692"/>
    </source>
</evidence>
<dbReference type="HAMAP" id="MF_00024">
    <property type="entry name" value="CobD_CbiB"/>
    <property type="match status" value="1"/>
</dbReference>
<keyword evidence="4 9" id="KW-1003">Cell membrane</keyword>
<comment type="similarity">
    <text evidence="3 9">Belongs to the CobD/CbiB family.</text>
</comment>
<dbReference type="KEGG" id="dsl:Dacsa_2187"/>
<feature type="transmembrane region" description="Helical" evidence="9">
    <location>
        <begin position="164"/>
        <end position="184"/>
    </location>
</feature>
<dbReference type="GO" id="GO:0015420">
    <property type="term" value="F:ABC-type vitamin B12 transporter activity"/>
    <property type="evidence" value="ECO:0007669"/>
    <property type="project" value="UniProtKB-UniRule"/>
</dbReference>
<comment type="function">
    <text evidence="9">Converts cobyric acid to cobinamide by the addition of aminopropanol on the F carboxylic group.</text>
</comment>
<dbReference type="GO" id="GO:0048472">
    <property type="term" value="F:threonine-phosphate decarboxylase activity"/>
    <property type="evidence" value="ECO:0007669"/>
    <property type="project" value="InterPro"/>
</dbReference>
<sequence>MMIDYDATILLIAAFLDYLIADPLFLPHPVQGMGVIISFFSKNFTNLTKNSSLRRWGGIAFGISLIFGSGGLSWLIIYLSKEISIGLSFLLEVILLASCFAGRSLRNAAVAVLTPLKNNEIETARTQLSFYVGRDTEDLSTAEISRAVLETIAENTTDGVTAPLFYAILGLVIGVGSVPLALAYKASSTLDSMVGYQREPFTDIGWFSAKFEDILTWLPCRFTVLTISLIALQPLKVWQICRRDATQDPSPNAGWSECAYAVVLGVQLGGKNTYQGEVKEKPLLGNPEQSITEEKIEQALSLTRTCFLIWLFLAVIILQINLGT</sequence>
<gene>
    <name evidence="9" type="primary">cobD</name>
    <name evidence="10" type="ORF">Dacsa_2187</name>
</gene>
<evidence type="ECO:0000256" key="8">
    <source>
        <dbReference type="ARBA" id="ARBA00023136"/>
    </source>
</evidence>
<dbReference type="PATRIC" id="fig|13035.3.peg.2483"/>
<accession>K9YV64</accession>
<keyword evidence="8 9" id="KW-0472">Membrane</keyword>
<dbReference type="GO" id="GO:0005886">
    <property type="term" value="C:plasma membrane"/>
    <property type="evidence" value="ECO:0007669"/>
    <property type="project" value="UniProtKB-SubCell"/>
</dbReference>
<dbReference type="HOGENOM" id="CLU_054212_0_0_3"/>
<proteinExistence type="inferred from homology"/>
<dbReference type="NCBIfam" id="TIGR00380">
    <property type="entry name" value="cobal_cbiB"/>
    <property type="match status" value="1"/>
</dbReference>
<reference evidence="10" key="1">
    <citation type="submission" date="2012-04" db="EMBL/GenBank/DDBJ databases">
        <title>Finished genome of Dactylococcopsis salina PCC 8305.</title>
        <authorList>
            <consortium name="US DOE Joint Genome Institute"/>
            <person name="Gugger M."/>
            <person name="Coursin T."/>
            <person name="Rippka R."/>
            <person name="Tandeau De Marsac N."/>
            <person name="Huntemann M."/>
            <person name="Wei C.-L."/>
            <person name="Han J."/>
            <person name="Detter J.C."/>
            <person name="Han C."/>
            <person name="Tapia R."/>
            <person name="Daligault H."/>
            <person name="Chen A."/>
            <person name="Krypides N."/>
            <person name="Mavromatis K."/>
            <person name="Markowitz V."/>
            <person name="Szeto E."/>
            <person name="Ivanova N."/>
            <person name="Ovchinnikova G."/>
            <person name="Pagani I."/>
            <person name="Pati A."/>
            <person name="Goodwin L."/>
            <person name="Peters L."/>
            <person name="Pitluck S."/>
            <person name="Woyke T."/>
            <person name="Kerfeld C."/>
        </authorList>
    </citation>
    <scope>NUCLEOTIDE SEQUENCE [LARGE SCALE GENOMIC DNA]</scope>
    <source>
        <strain evidence="10">PCC 8305</strain>
    </source>
</reference>
<dbReference type="AlphaFoldDB" id="K9YV64"/>
<keyword evidence="6 9" id="KW-0812">Transmembrane</keyword>
<protein>
    <recommendedName>
        <fullName evidence="9">Cobalamin biosynthesis protein CobD</fullName>
    </recommendedName>
</protein>
<dbReference type="eggNOG" id="COG1270">
    <property type="taxonomic scope" value="Bacteria"/>
</dbReference>
<dbReference type="Proteomes" id="UP000010482">
    <property type="component" value="Chromosome"/>
</dbReference>
<feature type="transmembrane region" description="Helical" evidence="9">
    <location>
        <begin position="56"/>
        <end position="78"/>
    </location>
</feature>
<evidence type="ECO:0000256" key="1">
    <source>
        <dbReference type="ARBA" id="ARBA00004651"/>
    </source>
</evidence>
<keyword evidence="5 9" id="KW-0169">Cobalamin biosynthesis</keyword>
<dbReference type="Pfam" id="PF03186">
    <property type="entry name" value="CobD_Cbib"/>
    <property type="match status" value="1"/>
</dbReference>
<evidence type="ECO:0000256" key="2">
    <source>
        <dbReference type="ARBA" id="ARBA00004953"/>
    </source>
</evidence>
<evidence type="ECO:0000256" key="7">
    <source>
        <dbReference type="ARBA" id="ARBA00022989"/>
    </source>
</evidence>
<evidence type="ECO:0000313" key="11">
    <source>
        <dbReference type="Proteomes" id="UP000010482"/>
    </source>
</evidence>
<keyword evidence="7 9" id="KW-1133">Transmembrane helix</keyword>
<dbReference type="STRING" id="13035.Dacsa_2187"/>
<dbReference type="GO" id="GO:0009236">
    <property type="term" value="P:cobalamin biosynthetic process"/>
    <property type="evidence" value="ECO:0007669"/>
    <property type="project" value="UniProtKB-UniRule"/>
</dbReference>
<comment type="caution">
    <text evidence="9">Lacks conserved residue(s) required for the propagation of feature annotation.</text>
</comment>
<feature type="transmembrane region" description="Helical" evidence="9">
    <location>
        <begin position="305"/>
        <end position="322"/>
    </location>
</feature>
<feature type="transmembrane region" description="Helical" evidence="9">
    <location>
        <begin position="85"/>
        <end position="105"/>
    </location>
</feature>
<evidence type="ECO:0000256" key="3">
    <source>
        <dbReference type="ARBA" id="ARBA00006263"/>
    </source>
</evidence>
<dbReference type="RefSeq" id="WP_015229804.1">
    <property type="nucleotide sequence ID" value="NC_019780.1"/>
</dbReference>
<evidence type="ECO:0000256" key="4">
    <source>
        <dbReference type="ARBA" id="ARBA00022475"/>
    </source>
</evidence>